<keyword evidence="1 5" id="KW-0963">Cytoplasm</keyword>
<dbReference type="STRING" id="56804.BAE46_05070"/>
<evidence type="ECO:0000256" key="3">
    <source>
        <dbReference type="ARBA" id="ARBA00022722"/>
    </source>
</evidence>
<dbReference type="HAMAP" id="MF_00651">
    <property type="entry name" value="Nuclease_YqgF"/>
    <property type="match status" value="1"/>
</dbReference>
<dbReference type="NCBIfam" id="TIGR00250">
    <property type="entry name" value="RNAse_H_YqgF"/>
    <property type="match status" value="1"/>
</dbReference>
<dbReference type="EC" id="3.1.-.-" evidence="5"/>
<dbReference type="GO" id="GO:0016788">
    <property type="term" value="F:hydrolase activity, acting on ester bonds"/>
    <property type="evidence" value="ECO:0007669"/>
    <property type="project" value="UniProtKB-UniRule"/>
</dbReference>
<proteinExistence type="inferred from homology"/>
<reference evidence="7 8" key="1">
    <citation type="journal article" date="2012" name="J. Bacteriol.">
        <title>Genome sequence of proteorhodopsin-containing sea ice bacterium Glaciecola punicea ACAM 611T.</title>
        <authorList>
            <person name="Qin Q.-L."/>
            <person name="Xie B.-B."/>
            <person name="Shu Y.-L."/>
            <person name="Rong J.-C."/>
            <person name="Zhao D.-L."/>
            <person name="Zhang X.-Y."/>
            <person name="Chen X.-L."/>
            <person name="Zhou B.-C."/>
            <person name="Zhanga Y.-Z."/>
        </authorList>
    </citation>
    <scope>NUCLEOTIDE SEQUENCE [LARGE SCALE GENOMIC DNA]</scope>
    <source>
        <strain evidence="7 8">ACAM 611</strain>
    </source>
</reference>
<evidence type="ECO:0000259" key="6">
    <source>
        <dbReference type="SMART" id="SM00732"/>
    </source>
</evidence>
<feature type="domain" description="YqgF/RNase H-like" evidence="6">
    <location>
        <begin position="10"/>
        <end position="110"/>
    </location>
</feature>
<dbReference type="CDD" id="cd16964">
    <property type="entry name" value="YqgF"/>
    <property type="match status" value="1"/>
</dbReference>
<dbReference type="GO" id="GO:0004518">
    <property type="term" value="F:nuclease activity"/>
    <property type="evidence" value="ECO:0007669"/>
    <property type="project" value="UniProtKB-KW"/>
</dbReference>
<dbReference type="SMART" id="SM00732">
    <property type="entry name" value="YqgFc"/>
    <property type="match status" value="1"/>
</dbReference>
<dbReference type="PANTHER" id="PTHR33317:SF4">
    <property type="entry name" value="POLYNUCLEOTIDYL TRANSFERASE, RIBONUCLEASE H-LIKE SUPERFAMILY PROTEIN"/>
    <property type="match status" value="1"/>
</dbReference>
<protein>
    <recommendedName>
        <fullName evidence="5">Putative pre-16S rRNA nuclease</fullName>
        <ecNumber evidence="5">3.1.-.-</ecNumber>
    </recommendedName>
</protein>
<dbReference type="AlphaFoldDB" id="H5TDI2"/>
<dbReference type="InterPro" id="IPR005227">
    <property type="entry name" value="YqgF"/>
</dbReference>
<comment type="caution">
    <text evidence="7">The sequence shown here is derived from an EMBL/GenBank/DDBJ whole genome shotgun (WGS) entry which is preliminary data.</text>
</comment>
<name>H5TDI2_9ALTE</name>
<comment type="similarity">
    <text evidence="5">Belongs to the YqgF HJR family.</text>
</comment>
<dbReference type="GO" id="GO:0005829">
    <property type="term" value="C:cytosol"/>
    <property type="evidence" value="ECO:0007669"/>
    <property type="project" value="TreeGrafter"/>
</dbReference>
<dbReference type="eggNOG" id="COG0816">
    <property type="taxonomic scope" value="Bacteria"/>
</dbReference>
<dbReference type="EMBL" id="BAET01000028">
    <property type="protein sequence ID" value="GAB56359.1"/>
    <property type="molecule type" value="Genomic_DNA"/>
</dbReference>
<dbReference type="InterPro" id="IPR006641">
    <property type="entry name" value="YqgF/RNaseH-like_dom"/>
</dbReference>
<dbReference type="RefSeq" id="WP_006006429.1">
    <property type="nucleotide sequence ID" value="NZ_BAET01000028.1"/>
</dbReference>
<keyword evidence="2 5" id="KW-0690">Ribosome biogenesis</keyword>
<dbReference type="InterPro" id="IPR037027">
    <property type="entry name" value="YqgF/RNaseH-like_dom_sf"/>
</dbReference>
<evidence type="ECO:0000313" key="8">
    <source>
        <dbReference type="Proteomes" id="UP000053586"/>
    </source>
</evidence>
<evidence type="ECO:0000256" key="4">
    <source>
        <dbReference type="ARBA" id="ARBA00022801"/>
    </source>
</evidence>
<evidence type="ECO:0000256" key="5">
    <source>
        <dbReference type="HAMAP-Rule" id="MF_00651"/>
    </source>
</evidence>
<dbReference type="Gene3D" id="3.30.420.140">
    <property type="entry name" value="YqgF/RNase H-like domain"/>
    <property type="match status" value="1"/>
</dbReference>
<keyword evidence="4 5" id="KW-0378">Hydrolase</keyword>
<organism evidence="7 8">
    <name type="scientific">Glaciecola punicea ACAM 611</name>
    <dbReference type="NCBI Taxonomy" id="1121923"/>
    <lineage>
        <taxon>Bacteria</taxon>
        <taxon>Pseudomonadati</taxon>
        <taxon>Pseudomonadota</taxon>
        <taxon>Gammaproteobacteria</taxon>
        <taxon>Alteromonadales</taxon>
        <taxon>Alteromonadaceae</taxon>
        <taxon>Glaciecola</taxon>
    </lineage>
</organism>
<keyword evidence="8" id="KW-1185">Reference proteome</keyword>
<comment type="subcellular location">
    <subcellularLocation>
        <location evidence="5">Cytoplasm</location>
    </subcellularLocation>
</comment>
<gene>
    <name evidence="7" type="ORF">GPUN_2244</name>
</gene>
<evidence type="ECO:0000256" key="1">
    <source>
        <dbReference type="ARBA" id="ARBA00022490"/>
    </source>
</evidence>
<dbReference type="InterPro" id="IPR012337">
    <property type="entry name" value="RNaseH-like_sf"/>
</dbReference>
<keyword evidence="3 5" id="KW-0540">Nuclease</keyword>
<evidence type="ECO:0000313" key="7">
    <source>
        <dbReference type="EMBL" id="GAB56359.1"/>
    </source>
</evidence>
<accession>H5TDI2</accession>
<evidence type="ECO:0000256" key="2">
    <source>
        <dbReference type="ARBA" id="ARBA00022517"/>
    </source>
</evidence>
<dbReference type="PANTHER" id="PTHR33317">
    <property type="entry name" value="POLYNUCLEOTIDYL TRANSFERASE, RIBONUCLEASE H-LIKE SUPERFAMILY PROTEIN"/>
    <property type="match status" value="1"/>
</dbReference>
<dbReference type="GO" id="GO:0000967">
    <property type="term" value="P:rRNA 5'-end processing"/>
    <property type="evidence" value="ECO:0007669"/>
    <property type="project" value="UniProtKB-UniRule"/>
</dbReference>
<dbReference type="Proteomes" id="UP000053586">
    <property type="component" value="Unassembled WGS sequence"/>
</dbReference>
<comment type="function">
    <text evidence="5">Could be a nuclease involved in processing of the 5'-end of pre-16S rRNA.</text>
</comment>
<sequence>MHTLPSDSIRTVIAFDFGMKSIGLAVGQAITNTASPLQAIKAQDGIPNWENLAKIISQWEPDGLLVGLPLNMDGTEQPITASVKRFVGRLKHKYNLPVFLHDERLSTVDAKAKLFELGGYKKLSKEKVDSVSACLIYESWVFTV</sequence>
<reference evidence="7 8" key="2">
    <citation type="journal article" date="2017" name="Antonie Van Leeuwenhoek">
        <title>Rhizobium rhizosphaerae sp. nov., a novel species isolated from rice rhizosphere.</title>
        <authorList>
            <person name="Zhao J.J."/>
            <person name="Zhang J."/>
            <person name="Zhang R.J."/>
            <person name="Zhang C.W."/>
            <person name="Yin H.Q."/>
            <person name="Zhang X.X."/>
        </authorList>
    </citation>
    <scope>NUCLEOTIDE SEQUENCE [LARGE SCALE GENOMIC DNA]</scope>
    <source>
        <strain evidence="7 8">ACAM 611</strain>
    </source>
</reference>
<dbReference type="SUPFAM" id="SSF53098">
    <property type="entry name" value="Ribonuclease H-like"/>
    <property type="match status" value="1"/>
</dbReference>
<dbReference type="Pfam" id="PF03652">
    <property type="entry name" value="RuvX"/>
    <property type="match status" value="1"/>
</dbReference>